<dbReference type="AlphaFoldDB" id="A0A645D4Q1"/>
<sequence>MALGQVPRDGQPDARPTAVATGRATPRHPVEPLEDALQVVGRQPLPGIGDLHHPLAGVRLAVHGDPATLGRRPDRVADQVGHHLGDAVGVGEHRGLAHLGDLQVDARIGGLRTQSVDHPLHHAAQIDQTQIEALGALLGPGQRAEVVGQPPQSAGLGGDQREVLAVRRHHPVDHRLELGVDHGQRGAHLVAHLAQQPGATLLGVGQSTGHHPQIVHQLGQLPGAGLGQLGSVLAGRQPLGGAAQRVHLTE</sequence>
<proteinExistence type="predicted"/>
<reference evidence="2" key="1">
    <citation type="submission" date="2019-08" db="EMBL/GenBank/DDBJ databases">
        <authorList>
            <person name="Kucharzyk K."/>
            <person name="Murdoch R.W."/>
            <person name="Higgins S."/>
            <person name="Loffler F."/>
        </authorList>
    </citation>
    <scope>NUCLEOTIDE SEQUENCE</scope>
</reference>
<evidence type="ECO:0000313" key="2">
    <source>
        <dbReference type="EMBL" id="MPM84189.1"/>
    </source>
</evidence>
<name>A0A645D4Q1_9ZZZZ</name>
<feature type="region of interest" description="Disordered" evidence="1">
    <location>
        <begin position="1"/>
        <end position="28"/>
    </location>
</feature>
<accession>A0A645D4Q1</accession>
<dbReference type="EMBL" id="VSSQ01032802">
    <property type="protein sequence ID" value="MPM84189.1"/>
    <property type="molecule type" value="Genomic_DNA"/>
</dbReference>
<gene>
    <name evidence="2" type="ORF">SDC9_131260</name>
</gene>
<protein>
    <submittedName>
        <fullName evidence="2">Uncharacterized protein</fullName>
    </submittedName>
</protein>
<comment type="caution">
    <text evidence="2">The sequence shown here is derived from an EMBL/GenBank/DDBJ whole genome shotgun (WGS) entry which is preliminary data.</text>
</comment>
<organism evidence="2">
    <name type="scientific">bioreactor metagenome</name>
    <dbReference type="NCBI Taxonomy" id="1076179"/>
    <lineage>
        <taxon>unclassified sequences</taxon>
        <taxon>metagenomes</taxon>
        <taxon>ecological metagenomes</taxon>
    </lineage>
</organism>
<evidence type="ECO:0000256" key="1">
    <source>
        <dbReference type="SAM" id="MobiDB-lite"/>
    </source>
</evidence>